<feature type="region of interest" description="Disordered" evidence="1">
    <location>
        <begin position="200"/>
        <end position="230"/>
    </location>
</feature>
<keyword evidence="2" id="KW-1133">Transmembrane helix</keyword>
<dbReference type="Proteomes" id="UP000649753">
    <property type="component" value="Unassembled WGS sequence"/>
</dbReference>
<keyword evidence="2" id="KW-0812">Transmembrane</keyword>
<dbReference type="EMBL" id="JADBEB010000001">
    <property type="protein sequence ID" value="MBE1492154.1"/>
    <property type="molecule type" value="Genomic_DNA"/>
</dbReference>
<comment type="caution">
    <text evidence="3">The sequence shown here is derived from an EMBL/GenBank/DDBJ whole genome shotgun (WGS) entry which is preliminary data.</text>
</comment>
<protein>
    <recommendedName>
        <fullName evidence="5">DUF4760 domain-containing protein</fullName>
    </recommendedName>
</protein>
<name>A0A927MCV9_9ACTN</name>
<reference evidence="3" key="1">
    <citation type="submission" date="2020-10" db="EMBL/GenBank/DDBJ databases">
        <title>Sequencing the genomes of 1000 actinobacteria strains.</title>
        <authorList>
            <person name="Klenk H.-P."/>
        </authorList>
    </citation>
    <scope>NUCLEOTIDE SEQUENCE</scope>
    <source>
        <strain evidence="3">DSM 46832</strain>
    </source>
</reference>
<keyword evidence="4" id="KW-1185">Reference proteome</keyword>
<organism evidence="3 4">
    <name type="scientific">Plantactinospora soyae</name>
    <dbReference type="NCBI Taxonomy" id="1544732"/>
    <lineage>
        <taxon>Bacteria</taxon>
        <taxon>Bacillati</taxon>
        <taxon>Actinomycetota</taxon>
        <taxon>Actinomycetes</taxon>
        <taxon>Micromonosporales</taxon>
        <taxon>Micromonosporaceae</taxon>
        <taxon>Plantactinospora</taxon>
    </lineage>
</organism>
<dbReference type="Pfam" id="PF15956">
    <property type="entry name" value="DUF4760"/>
    <property type="match status" value="1"/>
</dbReference>
<feature type="transmembrane region" description="Helical" evidence="2">
    <location>
        <begin position="31"/>
        <end position="51"/>
    </location>
</feature>
<dbReference type="RefSeq" id="WP_192771106.1">
    <property type="nucleotide sequence ID" value="NZ_JADBEB010000001.1"/>
</dbReference>
<dbReference type="AlphaFoldDB" id="A0A927MCV9"/>
<evidence type="ECO:0000256" key="2">
    <source>
        <dbReference type="SAM" id="Phobius"/>
    </source>
</evidence>
<accession>A0A927MCV9</accession>
<feature type="transmembrane region" description="Helical" evidence="2">
    <location>
        <begin position="57"/>
        <end position="76"/>
    </location>
</feature>
<sequence>MGRGEMGDVGKRLAGTLRRQRMRWRLSRRPLRLVVQAIGLAALAWTGFTFLRTGGEINETAASILIAVVFGAVTVLQQRQSQRRQYTVGLITAFQSADPLSQADVWMARRISAHRPVGADLTDDDEEHVLPLLDYYEFLAVLAVRGLVDVPLLLNLRGGTMTRCFELCRGYVEDRRVLAGGEVYQALELLATEYRRRTPVRRTGPVRSEPETPPAGSPMVGTRPADDAVA</sequence>
<keyword evidence="2" id="KW-0472">Membrane</keyword>
<evidence type="ECO:0008006" key="5">
    <source>
        <dbReference type="Google" id="ProtNLM"/>
    </source>
</evidence>
<evidence type="ECO:0000313" key="4">
    <source>
        <dbReference type="Proteomes" id="UP000649753"/>
    </source>
</evidence>
<evidence type="ECO:0000313" key="3">
    <source>
        <dbReference type="EMBL" id="MBE1492154.1"/>
    </source>
</evidence>
<evidence type="ECO:0000256" key="1">
    <source>
        <dbReference type="SAM" id="MobiDB-lite"/>
    </source>
</evidence>
<dbReference type="InterPro" id="IPR031876">
    <property type="entry name" value="DUF4760"/>
</dbReference>
<proteinExistence type="predicted"/>
<gene>
    <name evidence="3" type="ORF">H4W31_007792</name>
</gene>